<protein>
    <submittedName>
        <fullName evidence="14">3-hydroxyacyl-CoA dehydrogenase NAD-binding domain-containing protein</fullName>
    </submittedName>
</protein>
<dbReference type="InterPro" id="IPR008927">
    <property type="entry name" value="6-PGluconate_DH-like_C_sf"/>
</dbReference>
<dbReference type="SUPFAM" id="SSF48179">
    <property type="entry name" value="6-phosphogluconate dehydrogenase C-terminal domain-like"/>
    <property type="match status" value="2"/>
</dbReference>
<dbReference type="Gene3D" id="1.10.1040.50">
    <property type="match status" value="1"/>
</dbReference>
<dbReference type="CDD" id="cd06558">
    <property type="entry name" value="crotonase-like"/>
    <property type="match status" value="1"/>
</dbReference>
<keyword evidence="3" id="KW-0276">Fatty acid metabolism</keyword>
<keyword evidence="4" id="KW-0442">Lipid degradation</keyword>
<evidence type="ECO:0000259" key="13">
    <source>
        <dbReference type="Pfam" id="PF02737"/>
    </source>
</evidence>
<evidence type="ECO:0000256" key="9">
    <source>
        <dbReference type="ARBA" id="ARBA00023268"/>
    </source>
</evidence>
<keyword evidence="9" id="KW-0511">Multifunctional enzyme</keyword>
<dbReference type="Pfam" id="PF02737">
    <property type="entry name" value="3HCDH_N"/>
    <property type="match status" value="1"/>
</dbReference>
<keyword evidence="6" id="KW-0520">NAD</keyword>
<evidence type="ECO:0000256" key="7">
    <source>
        <dbReference type="ARBA" id="ARBA00023098"/>
    </source>
</evidence>
<evidence type="ECO:0000256" key="2">
    <source>
        <dbReference type="ARBA" id="ARBA00007005"/>
    </source>
</evidence>
<evidence type="ECO:0000256" key="6">
    <source>
        <dbReference type="ARBA" id="ARBA00023027"/>
    </source>
</evidence>
<dbReference type="InterPro" id="IPR001753">
    <property type="entry name" value="Enoyl-CoA_hydra/iso"/>
</dbReference>
<comment type="pathway">
    <text evidence="1">Lipid metabolism; fatty acid beta-oxidation.</text>
</comment>
<comment type="catalytic activity">
    <reaction evidence="10">
        <text>a (3S)-3-hydroxyacyl-CoA + NAD(+) = a 3-oxoacyl-CoA + NADH + H(+)</text>
        <dbReference type="Rhea" id="RHEA:22432"/>
        <dbReference type="ChEBI" id="CHEBI:15378"/>
        <dbReference type="ChEBI" id="CHEBI:57318"/>
        <dbReference type="ChEBI" id="CHEBI:57540"/>
        <dbReference type="ChEBI" id="CHEBI:57945"/>
        <dbReference type="ChEBI" id="CHEBI:90726"/>
        <dbReference type="EC" id="1.1.1.35"/>
    </reaction>
</comment>
<evidence type="ECO:0000256" key="10">
    <source>
        <dbReference type="ARBA" id="ARBA00049556"/>
    </source>
</evidence>
<evidence type="ECO:0000256" key="8">
    <source>
        <dbReference type="ARBA" id="ARBA00023239"/>
    </source>
</evidence>
<dbReference type="InterPro" id="IPR036291">
    <property type="entry name" value="NAD(P)-bd_dom_sf"/>
</dbReference>
<dbReference type="InterPro" id="IPR006176">
    <property type="entry name" value="3-OHacyl-CoA_DH_NAD-bd"/>
</dbReference>
<dbReference type="InterPro" id="IPR006108">
    <property type="entry name" value="3HC_DH_C"/>
</dbReference>
<evidence type="ECO:0000256" key="1">
    <source>
        <dbReference type="ARBA" id="ARBA00005005"/>
    </source>
</evidence>
<comment type="caution">
    <text evidence="14">The sequence shown here is derived from an EMBL/GenBank/DDBJ whole genome shotgun (WGS) entry which is preliminary data.</text>
</comment>
<evidence type="ECO:0000313" key="15">
    <source>
        <dbReference type="Proteomes" id="UP001500804"/>
    </source>
</evidence>
<dbReference type="InterPro" id="IPR029045">
    <property type="entry name" value="ClpP/crotonase-like_dom_sf"/>
</dbReference>
<feature type="domain" description="3-hydroxyacyl-CoA dehydrogenase NAD binding" evidence="13">
    <location>
        <begin position="339"/>
        <end position="517"/>
    </location>
</feature>
<dbReference type="SUPFAM" id="SSF52096">
    <property type="entry name" value="ClpP/crotonase"/>
    <property type="match status" value="1"/>
</dbReference>
<keyword evidence="8" id="KW-0456">Lyase</keyword>
<evidence type="ECO:0000256" key="3">
    <source>
        <dbReference type="ARBA" id="ARBA00022832"/>
    </source>
</evidence>
<dbReference type="PANTHER" id="PTHR43612:SF3">
    <property type="entry name" value="TRIFUNCTIONAL ENZYME SUBUNIT ALPHA, MITOCHONDRIAL"/>
    <property type="match status" value="1"/>
</dbReference>
<dbReference type="PANTHER" id="PTHR43612">
    <property type="entry name" value="TRIFUNCTIONAL ENZYME SUBUNIT ALPHA"/>
    <property type="match status" value="1"/>
</dbReference>
<feature type="region of interest" description="Disordered" evidence="11">
    <location>
        <begin position="1"/>
        <end position="24"/>
    </location>
</feature>
<accession>A0ABP9NN37</accession>
<name>A0ABP9NN37_9PSEU</name>
<dbReference type="InterPro" id="IPR050136">
    <property type="entry name" value="FA_oxidation_alpha_subunit"/>
</dbReference>
<dbReference type="Pfam" id="PF00378">
    <property type="entry name" value="ECH_1"/>
    <property type="match status" value="1"/>
</dbReference>
<feature type="domain" description="3-hydroxyacyl-CoA dehydrogenase C-terminal" evidence="12">
    <location>
        <begin position="520"/>
        <end position="620"/>
    </location>
</feature>
<dbReference type="Pfam" id="PF00725">
    <property type="entry name" value="3HCDH"/>
    <property type="match status" value="1"/>
</dbReference>
<evidence type="ECO:0000256" key="4">
    <source>
        <dbReference type="ARBA" id="ARBA00022963"/>
    </source>
</evidence>
<dbReference type="SUPFAM" id="SSF51735">
    <property type="entry name" value="NAD(P)-binding Rossmann-fold domains"/>
    <property type="match status" value="1"/>
</dbReference>
<evidence type="ECO:0000256" key="11">
    <source>
        <dbReference type="SAM" id="MobiDB-lite"/>
    </source>
</evidence>
<comment type="similarity">
    <text evidence="2">In the central section; belongs to the 3-hydroxyacyl-CoA dehydrogenase family.</text>
</comment>
<organism evidence="14 15">
    <name type="scientific">Pseudonocardia adelaidensis</name>
    <dbReference type="NCBI Taxonomy" id="648754"/>
    <lineage>
        <taxon>Bacteria</taxon>
        <taxon>Bacillati</taxon>
        <taxon>Actinomycetota</taxon>
        <taxon>Actinomycetes</taxon>
        <taxon>Pseudonocardiales</taxon>
        <taxon>Pseudonocardiaceae</taxon>
        <taxon>Pseudonocardia</taxon>
    </lineage>
</organism>
<keyword evidence="7" id="KW-0443">Lipid metabolism</keyword>
<dbReference type="EMBL" id="BAABJO010000015">
    <property type="protein sequence ID" value="GAA5126392.1"/>
    <property type="molecule type" value="Genomic_DNA"/>
</dbReference>
<evidence type="ECO:0000256" key="5">
    <source>
        <dbReference type="ARBA" id="ARBA00023002"/>
    </source>
</evidence>
<proteinExistence type="inferred from homology"/>
<gene>
    <name evidence="14" type="ORF">GCM10023320_42220</name>
</gene>
<reference evidence="15" key="1">
    <citation type="journal article" date="2019" name="Int. J. Syst. Evol. Microbiol.">
        <title>The Global Catalogue of Microorganisms (GCM) 10K type strain sequencing project: providing services to taxonomists for standard genome sequencing and annotation.</title>
        <authorList>
            <consortium name="The Broad Institute Genomics Platform"/>
            <consortium name="The Broad Institute Genome Sequencing Center for Infectious Disease"/>
            <person name="Wu L."/>
            <person name="Ma J."/>
        </authorList>
    </citation>
    <scope>NUCLEOTIDE SEQUENCE [LARGE SCALE GENOMIC DNA]</scope>
    <source>
        <strain evidence="15">JCM 18302</strain>
    </source>
</reference>
<evidence type="ECO:0000259" key="12">
    <source>
        <dbReference type="Pfam" id="PF00725"/>
    </source>
</evidence>
<sequence length="735" mass="78233">MSEQKAGPTRPVGSAGSADLRPPVRWEKGGDGIVVVTLDDPGRSANTMNDRYVEAMGECVDALAADKENITGVIITSAKKTFFAGGDLDTLSTATTADAAQVMEKSMTVKKQLRRLETLGRPVVAAMNGTALGGGLEIGLACHHRIGLDAKGVVYGLPEVTLGLLPGGGGVVRTVRMLGIANAVMNVLVQGQRHKPAKALEIGILDELATTPEEMLDKARAWIAANPEAKQPWEQPGYKIPGGTPSHPKLASILPAFPANLRKQLKGAPMPAPRNILCAAVESTQVDVDTAFRIEARYFTELATGQTSKNMTKAFFYDLQAINGGKSRPGGYEKWQPTKVAVLGAGMMGAGIAYVCALAGWEVVLKDVSLEAAEKGKSYSEGLVAKGVERGRTTLEKGEALLERITPTADYNDLAGCDMIIEAVFESMQLKHEVFREAMKVVEPDTLLCSNTSTLPITEIAAGLDRQGDVIGLHFFSPVDKMPLVEIIRGERTSDATVAKAFDVTLGIRKTPIVVNDSRGFFTSRVIGTFLNEGVAMLAEGIDPQTIEQASAQAGYPAPVLQLMDELTLTLPQKIRNESKAAVEAAGGTWHPHPAEAVIDRLVGEFDRKGKSSGAGFYEYADGKRAGLWPGLRTELGATNHDVDLHELSERMLFVEAIETQKCFDEGVLTSDADANIGSIFGIGFPAWTGGVVQYVEGYPGGVAGFVARADELAGRHGPRFEVPASLRARAKAAA</sequence>
<keyword evidence="5" id="KW-0560">Oxidoreductase</keyword>
<dbReference type="Proteomes" id="UP001500804">
    <property type="component" value="Unassembled WGS sequence"/>
</dbReference>
<keyword evidence="15" id="KW-1185">Reference proteome</keyword>
<evidence type="ECO:0000313" key="14">
    <source>
        <dbReference type="EMBL" id="GAA5126392.1"/>
    </source>
</evidence>
<dbReference type="Gene3D" id="3.90.226.10">
    <property type="entry name" value="2-enoyl-CoA Hydratase, Chain A, domain 1"/>
    <property type="match status" value="1"/>
</dbReference>
<dbReference type="Gene3D" id="3.40.50.720">
    <property type="entry name" value="NAD(P)-binding Rossmann-like Domain"/>
    <property type="match status" value="1"/>
</dbReference>